<evidence type="ECO:0000256" key="1">
    <source>
        <dbReference type="ARBA" id="ARBA00022679"/>
    </source>
</evidence>
<comment type="caution">
    <text evidence="3">The sequence shown here is derived from an EMBL/GenBank/DDBJ whole genome shotgun (WGS) entry which is preliminary data.</text>
</comment>
<dbReference type="PANTHER" id="PTHR43861">
    <property type="entry name" value="TRANS-ACONITATE 2-METHYLTRANSFERASE-RELATED"/>
    <property type="match status" value="1"/>
</dbReference>
<dbReference type="GO" id="GO:0008168">
    <property type="term" value="F:methyltransferase activity"/>
    <property type="evidence" value="ECO:0007669"/>
    <property type="project" value="UniProtKB-KW"/>
</dbReference>
<proteinExistence type="predicted"/>
<evidence type="ECO:0000313" key="4">
    <source>
        <dbReference type="Proteomes" id="UP000321580"/>
    </source>
</evidence>
<dbReference type="Gene3D" id="3.40.50.150">
    <property type="entry name" value="Vaccinia Virus protein VP39"/>
    <property type="match status" value="1"/>
</dbReference>
<dbReference type="AlphaFoldDB" id="A0A5C6S691"/>
<dbReference type="RefSeq" id="WP_147165673.1">
    <property type="nucleotide sequence ID" value="NZ_VOOR01000002.1"/>
</dbReference>
<keyword evidence="1 3" id="KW-0808">Transferase</keyword>
<evidence type="ECO:0000313" key="3">
    <source>
        <dbReference type="EMBL" id="TXB69541.1"/>
    </source>
</evidence>
<dbReference type="EMBL" id="VOOR01000002">
    <property type="protein sequence ID" value="TXB69541.1"/>
    <property type="molecule type" value="Genomic_DNA"/>
</dbReference>
<dbReference type="Pfam" id="PF13649">
    <property type="entry name" value="Methyltransf_25"/>
    <property type="match status" value="1"/>
</dbReference>
<dbReference type="Proteomes" id="UP000321580">
    <property type="component" value="Unassembled WGS sequence"/>
</dbReference>
<accession>A0A5C6S691</accession>
<dbReference type="InterPro" id="IPR041698">
    <property type="entry name" value="Methyltransf_25"/>
</dbReference>
<keyword evidence="3" id="KW-0489">Methyltransferase</keyword>
<protein>
    <submittedName>
        <fullName evidence="3">Class I SAM-dependent methyltransferase</fullName>
    </submittedName>
</protein>
<dbReference type="CDD" id="cd02440">
    <property type="entry name" value="AdoMet_MTases"/>
    <property type="match status" value="1"/>
</dbReference>
<dbReference type="SUPFAM" id="SSF53335">
    <property type="entry name" value="S-adenosyl-L-methionine-dependent methyltransferases"/>
    <property type="match status" value="1"/>
</dbReference>
<reference evidence="3 4" key="1">
    <citation type="submission" date="2019-08" db="EMBL/GenBank/DDBJ databases">
        <title>Genome of Phaeodactylibacter luteus.</title>
        <authorList>
            <person name="Bowman J.P."/>
        </authorList>
    </citation>
    <scope>NUCLEOTIDE SEQUENCE [LARGE SCALE GENOMIC DNA]</scope>
    <source>
        <strain evidence="3 4">KCTC 42180</strain>
    </source>
</reference>
<evidence type="ECO:0000259" key="2">
    <source>
        <dbReference type="Pfam" id="PF13649"/>
    </source>
</evidence>
<sequence length="212" mass="24446">MSRLTASAEEQNQAMEQYYVLQSKIYDLTRWAFLFGREEIVRRLPLDRSAPQRILEVGCGTGYNLRLLAKRFPKAQITGLDVSGHMISRASQAVQPFGGRVKLEQRPYQLGDMHFNNQMDAVLFSYSLTMINPHWKSLLQQAYEDLKPGGVLAVADFHDSRFPWFKAHMGNNHVRMDAHLSPWIKENFDPVSLTVKPAYGGVWHYFMQIARK</sequence>
<keyword evidence="4" id="KW-1185">Reference proteome</keyword>
<dbReference type="InterPro" id="IPR029063">
    <property type="entry name" value="SAM-dependent_MTases_sf"/>
</dbReference>
<name>A0A5C6S691_9BACT</name>
<dbReference type="GO" id="GO:0032259">
    <property type="term" value="P:methylation"/>
    <property type="evidence" value="ECO:0007669"/>
    <property type="project" value="UniProtKB-KW"/>
</dbReference>
<dbReference type="OrthoDB" id="9800454at2"/>
<organism evidence="3 4">
    <name type="scientific">Phaeodactylibacter luteus</name>
    <dbReference type="NCBI Taxonomy" id="1564516"/>
    <lineage>
        <taxon>Bacteria</taxon>
        <taxon>Pseudomonadati</taxon>
        <taxon>Bacteroidota</taxon>
        <taxon>Saprospiria</taxon>
        <taxon>Saprospirales</taxon>
        <taxon>Haliscomenobacteraceae</taxon>
        <taxon>Phaeodactylibacter</taxon>
    </lineage>
</organism>
<feature type="domain" description="Methyltransferase" evidence="2">
    <location>
        <begin position="54"/>
        <end position="150"/>
    </location>
</feature>
<gene>
    <name evidence="3" type="ORF">FRY97_01645</name>
</gene>